<evidence type="ECO:0000256" key="1">
    <source>
        <dbReference type="SAM" id="MobiDB-lite"/>
    </source>
</evidence>
<comment type="caution">
    <text evidence="2">The sequence shown here is derived from an EMBL/GenBank/DDBJ whole genome shotgun (WGS) entry which is preliminary data.</text>
</comment>
<dbReference type="EMBL" id="CANHGI010000001">
    <property type="protein sequence ID" value="CAI5439087.1"/>
    <property type="molecule type" value="Genomic_DNA"/>
</dbReference>
<dbReference type="Proteomes" id="UP001152747">
    <property type="component" value="Unassembled WGS sequence"/>
</dbReference>
<dbReference type="AlphaFoldDB" id="A0A9P1MT80"/>
<gene>
    <name evidence="2" type="ORF">CAMP_LOCUS1724</name>
</gene>
<keyword evidence="3" id="KW-1185">Reference proteome</keyword>
<protein>
    <submittedName>
        <fullName evidence="2">Uncharacterized protein</fullName>
    </submittedName>
</protein>
<feature type="region of interest" description="Disordered" evidence="1">
    <location>
        <begin position="51"/>
        <end position="82"/>
    </location>
</feature>
<reference evidence="2" key="1">
    <citation type="submission" date="2022-11" db="EMBL/GenBank/DDBJ databases">
        <authorList>
            <person name="Kikuchi T."/>
        </authorList>
    </citation>
    <scope>NUCLEOTIDE SEQUENCE</scope>
    <source>
        <strain evidence="2">PS1010</strain>
    </source>
</reference>
<organism evidence="2 3">
    <name type="scientific">Caenorhabditis angaria</name>
    <dbReference type="NCBI Taxonomy" id="860376"/>
    <lineage>
        <taxon>Eukaryota</taxon>
        <taxon>Metazoa</taxon>
        <taxon>Ecdysozoa</taxon>
        <taxon>Nematoda</taxon>
        <taxon>Chromadorea</taxon>
        <taxon>Rhabditida</taxon>
        <taxon>Rhabditina</taxon>
        <taxon>Rhabditomorpha</taxon>
        <taxon>Rhabditoidea</taxon>
        <taxon>Rhabditidae</taxon>
        <taxon>Peloderinae</taxon>
        <taxon>Caenorhabditis</taxon>
    </lineage>
</organism>
<accession>A0A9P1MT80</accession>
<proteinExistence type="predicted"/>
<feature type="compositionally biased region" description="Polar residues" evidence="1">
    <location>
        <begin position="53"/>
        <end position="65"/>
    </location>
</feature>
<name>A0A9P1MT80_9PELO</name>
<evidence type="ECO:0000313" key="2">
    <source>
        <dbReference type="EMBL" id="CAI5439087.1"/>
    </source>
</evidence>
<sequence length="82" mass="9168">MDLEELVECANMHSENQGVATLANLRPGLLSKEFLVSHRLLGQMSEIEDAPSLSKSQIRLGSHMSTKIKKIQRPNHQRSPGF</sequence>
<feature type="compositionally biased region" description="Basic residues" evidence="1">
    <location>
        <begin position="66"/>
        <end position="76"/>
    </location>
</feature>
<evidence type="ECO:0000313" key="3">
    <source>
        <dbReference type="Proteomes" id="UP001152747"/>
    </source>
</evidence>